<protein>
    <submittedName>
        <fullName evidence="1">Uncharacterized protein</fullName>
    </submittedName>
</protein>
<name>A0A1F7I4E4_9BACT</name>
<sequence length="85" mass="10123">MTVNAIIKNKPYLAWYVKNPDKLSDESVLEHVLNYGNWEDVQKFIKIKGKDKTAKIFKKTLTNKRTNYPPEIKSYFLRYFKNAHV</sequence>
<accession>A0A1F7I4E4</accession>
<evidence type="ECO:0000313" key="2">
    <source>
        <dbReference type="Proteomes" id="UP000176803"/>
    </source>
</evidence>
<gene>
    <name evidence="1" type="ORF">A3F03_02875</name>
</gene>
<dbReference type="AlphaFoldDB" id="A0A1F7I4E4"/>
<evidence type="ECO:0000313" key="1">
    <source>
        <dbReference type="EMBL" id="OGK38213.1"/>
    </source>
</evidence>
<proteinExistence type="predicted"/>
<organism evidence="1 2">
    <name type="scientific">Candidatus Roizmanbacteria bacterium RIFCSPHIGHO2_12_FULL_41_11</name>
    <dbReference type="NCBI Taxonomy" id="1802052"/>
    <lineage>
        <taxon>Bacteria</taxon>
        <taxon>Candidatus Roizmaniibacteriota</taxon>
    </lineage>
</organism>
<dbReference type="Proteomes" id="UP000176803">
    <property type="component" value="Unassembled WGS sequence"/>
</dbReference>
<comment type="caution">
    <text evidence="1">The sequence shown here is derived from an EMBL/GenBank/DDBJ whole genome shotgun (WGS) entry which is preliminary data.</text>
</comment>
<dbReference type="EMBL" id="MGAC01000020">
    <property type="protein sequence ID" value="OGK38213.1"/>
    <property type="molecule type" value="Genomic_DNA"/>
</dbReference>
<reference evidence="1 2" key="1">
    <citation type="journal article" date="2016" name="Nat. Commun.">
        <title>Thousands of microbial genomes shed light on interconnected biogeochemical processes in an aquifer system.</title>
        <authorList>
            <person name="Anantharaman K."/>
            <person name="Brown C.T."/>
            <person name="Hug L.A."/>
            <person name="Sharon I."/>
            <person name="Castelle C.J."/>
            <person name="Probst A.J."/>
            <person name="Thomas B.C."/>
            <person name="Singh A."/>
            <person name="Wilkins M.J."/>
            <person name="Karaoz U."/>
            <person name="Brodie E.L."/>
            <person name="Williams K.H."/>
            <person name="Hubbard S.S."/>
            <person name="Banfield J.F."/>
        </authorList>
    </citation>
    <scope>NUCLEOTIDE SEQUENCE [LARGE SCALE GENOMIC DNA]</scope>
</reference>